<dbReference type="AlphaFoldDB" id="A0A9K3N3Q3"/>
<evidence type="ECO:0000256" key="1">
    <source>
        <dbReference type="SAM" id="MobiDB-lite"/>
    </source>
</evidence>
<feature type="region of interest" description="Disordered" evidence="1">
    <location>
        <begin position="1"/>
        <end position="49"/>
    </location>
</feature>
<evidence type="ECO:0000313" key="2">
    <source>
        <dbReference type="EMBL" id="KAF5786201.1"/>
    </source>
</evidence>
<gene>
    <name evidence="2" type="ORF">HanXRQr2_Chr10g0438011</name>
</gene>
<accession>A0A9K3N3Q3</accession>
<sequence>MFGLNTSQTQPTPGRLSQRRVNSSQTGQPSPPGQLGQTRVNSGQQLVKL</sequence>
<evidence type="ECO:0000313" key="3">
    <source>
        <dbReference type="Proteomes" id="UP000215914"/>
    </source>
</evidence>
<feature type="compositionally biased region" description="Polar residues" evidence="1">
    <location>
        <begin position="1"/>
        <end position="12"/>
    </location>
</feature>
<protein>
    <submittedName>
        <fullName evidence="2">Uncharacterized protein</fullName>
    </submittedName>
</protein>
<dbReference type="Proteomes" id="UP000215914">
    <property type="component" value="Unassembled WGS sequence"/>
</dbReference>
<comment type="caution">
    <text evidence="2">The sequence shown here is derived from an EMBL/GenBank/DDBJ whole genome shotgun (WGS) entry which is preliminary data.</text>
</comment>
<name>A0A9K3N3Q3_HELAN</name>
<feature type="compositionally biased region" description="Polar residues" evidence="1">
    <location>
        <begin position="19"/>
        <end position="28"/>
    </location>
</feature>
<dbReference type="Gramene" id="mRNA:HanXRQr2_Chr10g0438011">
    <property type="protein sequence ID" value="CDS:HanXRQr2_Chr10g0438011.1"/>
    <property type="gene ID" value="HanXRQr2_Chr10g0438011"/>
</dbReference>
<reference evidence="2" key="1">
    <citation type="journal article" date="2017" name="Nature">
        <title>The sunflower genome provides insights into oil metabolism, flowering and Asterid evolution.</title>
        <authorList>
            <person name="Badouin H."/>
            <person name="Gouzy J."/>
            <person name="Grassa C.J."/>
            <person name="Murat F."/>
            <person name="Staton S.E."/>
            <person name="Cottret L."/>
            <person name="Lelandais-Briere C."/>
            <person name="Owens G.L."/>
            <person name="Carrere S."/>
            <person name="Mayjonade B."/>
            <person name="Legrand L."/>
            <person name="Gill N."/>
            <person name="Kane N.C."/>
            <person name="Bowers J.E."/>
            <person name="Hubner S."/>
            <person name="Bellec A."/>
            <person name="Berard A."/>
            <person name="Berges H."/>
            <person name="Blanchet N."/>
            <person name="Boniface M.C."/>
            <person name="Brunel D."/>
            <person name="Catrice O."/>
            <person name="Chaidir N."/>
            <person name="Claudel C."/>
            <person name="Donnadieu C."/>
            <person name="Faraut T."/>
            <person name="Fievet G."/>
            <person name="Helmstetter N."/>
            <person name="King M."/>
            <person name="Knapp S.J."/>
            <person name="Lai Z."/>
            <person name="Le Paslier M.C."/>
            <person name="Lippi Y."/>
            <person name="Lorenzon L."/>
            <person name="Mandel J.R."/>
            <person name="Marage G."/>
            <person name="Marchand G."/>
            <person name="Marquand E."/>
            <person name="Bret-Mestries E."/>
            <person name="Morien E."/>
            <person name="Nambeesan S."/>
            <person name="Nguyen T."/>
            <person name="Pegot-Espagnet P."/>
            <person name="Pouilly N."/>
            <person name="Raftis F."/>
            <person name="Sallet E."/>
            <person name="Schiex T."/>
            <person name="Thomas J."/>
            <person name="Vandecasteele C."/>
            <person name="Vares D."/>
            <person name="Vear F."/>
            <person name="Vautrin S."/>
            <person name="Crespi M."/>
            <person name="Mangin B."/>
            <person name="Burke J.M."/>
            <person name="Salse J."/>
            <person name="Munos S."/>
            <person name="Vincourt P."/>
            <person name="Rieseberg L.H."/>
            <person name="Langlade N.B."/>
        </authorList>
    </citation>
    <scope>NUCLEOTIDE SEQUENCE</scope>
    <source>
        <tissue evidence="2">Leaves</tissue>
    </source>
</reference>
<organism evidence="2 3">
    <name type="scientific">Helianthus annuus</name>
    <name type="common">Common sunflower</name>
    <dbReference type="NCBI Taxonomy" id="4232"/>
    <lineage>
        <taxon>Eukaryota</taxon>
        <taxon>Viridiplantae</taxon>
        <taxon>Streptophyta</taxon>
        <taxon>Embryophyta</taxon>
        <taxon>Tracheophyta</taxon>
        <taxon>Spermatophyta</taxon>
        <taxon>Magnoliopsida</taxon>
        <taxon>eudicotyledons</taxon>
        <taxon>Gunneridae</taxon>
        <taxon>Pentapetalae</taxon>
        <taxon>asterids</taxon>
        <taxon>campanulids</taxon>
        <taxon>Asterales</taxon>
        <taxon>Asteraceae</taxon>
        <taxon>Asteroideae</taxon>
        <taxon>Heliantheae alliance</taxon>
        <taxon>Heliantheae</taxon>
        <taxon>Helianthus</taxon>
    </lineage>
</organism>
<feature type="compositionally biased region" description="Polar residues" evidence="1">
    <location>
        <begin position="35"/>
        <end position="49"/>
    </location>
</feature>
<keyword evidence="3" id="KW-1185">Reference proteome</keyword>
<dbReference type="EMBL" id="MNCJ02000325">
    <property type="protein sequence ID" value="KAF5786201.1"/>
    <property type="molecule type" value="Genomic_DNA"/>
</dbReference>
<reference evidence="2" key="2">
    <citation type="submission" date="2020-06" db="EMBL/GenBank/DDBJ databases">
        <title>Helianthus annuus Genome sequencing and assembly Release 2.</title>
        <authorList>
            <person name="Gouzy J."/>
            <person name="Langlade N."/>
            <person name="Munos S."/>
        </authorList>
    </citation>
    <scope>NUCLEOTIDE SEQUENCE</scope>
    <source>
        <tissue evidence="2">Leaves</tissue>
    </source>
</reference>
<proteinExistence type="predicted"/>